<evidence type="ECO:0000256" key="1">
    <source>
        <dbReference type="ARBA" id="ARBA00022450"/>
    </source>
</evidence>
<dbReference type="InterPro" id="IPR029058">
    <property type="entry name" value="AB_hydrolase_fold"/>
</dbReference>
<dbReference type="OMA" id="NECMAVA"/>
<dbReference type="EMBL" id="KZ293718">
    <property type="protein sequence ID" value="PBK82329.1"/>
    <property type="molecule type" value="Genomic_DNA"/>
</dbReference>
<dbReference type="OrthoDB" id="329835at2759"/>
<evidence type="ECO:0000259" key="4">
    <source>
        <dbReference type="SMART" id="SM00824"/>
    </source>
</evidence>
<dbReference type="STRING" id="47427.A0A2H3CGV6"/>
<dbReference type="InterPro" id="IPR001031">
    <property type="entry name" value="Thioesterase"/>
</dbReference>
<name>A0A2H3CGV6_ARMGA</name>
<evidence type="ECO:0000313" key="6">
    <source>
        <dbReference type="Proteomes" id="UP000217790"/>
    </source>
</evidence>
<organism evidence="5 6">
    <name type="scientific">Armillaria gallica</name>
    <name type="common">Bulbous honey fungus</name>
    <name type="synonym">Armillaria bulbosa</name>
    <dbReference type="NCBI Taxonomy" id="47427"/>
    <lineage>
        <taxon>Eukaryota</taxon>
        <taxon>Fungi</taxon>
        <taxon>Dikarya</taxon>
        <taxon>Basidiomycota</taxon>
        <taxon>Agaricomycotina</taxon>
        <taxon>Agaricomycetes</taxon>
        <taxon>Agaricomycetidae</taxon>
        <taxon>Agaricales</taxon>
        <taxon>Marasmiineae</taxon>
        <taxon>Physalacriaceae</taxon>
        <taxon>Armillaria</taxon>
    </lineage>
</organism>
<sequence>MSVQKSSSSGAVNYLRRLGSVGREFWDFNNPNYRTGKLWGSVESMASAYADYAVKVAGSRPVIFGGWSFGGVVGFEAARQLMRRGVPVKGVVLIDSPFPVDHVPSSNECMAVASGAFMCGGRTPIGRMIITGGPYPPLVLSHNKEEIPPDAFLPYPVPRWMSEKGTDPYLLADDWSGLVSVPIKVIHLPGTHFMTFATPHLGAVTQALVDGCAYLDEPLEGAAIS</sequence>
<evidence type="ECO:0000313" key="5">
    <source>
        <dbReference type="EMBL" id="PBK82329.1"/>
    </source>
</evidence>
<dbReference type="Pfam" id="PF00975">
    <property type="entry name" value="Thioesterase"/>
    <property type="match status" value="1"/>
</dbReference>
<keyword evidence="6" id="KW-1185">Reference proteome</keyword>
<reference evidence="6" key="1">
    <citation type="journal article" date="2017" name="Nat. Ecol. Evol.">
        <title>Genome expansion and lineage-specific genetic innovations in the forest pathogenic fungi Armillaria.</title>
        <authorList>
            <person name="Sipos G."/>
            <person name="Prasanna A.N."/>
            <person name="Walter M.C."/>
            <person name="O'Connor E."/>
            <person name="Balint B."/>
            <person name="Krizsan K."/>
            <person name="Kiss B."/>
            <person name="Hess J."/>
            <person name="Varga T."/>
            <person name="Slot J."/>
            <person name="Riley R."/>
            <person name="Boka B."/>
            <person name="Rigling D."/>
            <person name="Barry K."/>
            <person name="Lee J."/>
            <person name="Mihaltcheva S."/>
            <person name="LaButti K."/>
            <person name="Lipzen A."/>
            <person name="Waldron R."/>
            <person name="Moloney N.M."/>
            <person name="Sperisen C."/>
            <person name="Kredics L."/>
            <person name="Vagvoelgyi C."/>
            <person name="Patrignani A."/>
            <person name="Fitzpatrick D."/>
            <person name="Nagy I."/>
            <person name="Doyle S."/>
            <person name="Anderson J.B."/>
            <person name="Grigoriev I.V."/>
            <person name="Gueldener U."/>
            <person name="Muensterkoetter M."/>
            <person name="Nagy L.G."/>
        </authorList>
    </citation>
    <scope>NUCLEOTIDE SEQUENCE [LARGE SCALE GENOMIC DNA]</scope>
    <source>
        <strain evidence="6">Ar21-2</strain>
    </source>
</reference>
<dbReference type="InParanoid" id="A0A2H3CGV6"/>
<dbReference type="SUPFAM" id="SSF53474">
    <property type="entry name" value="alpha/beta-Hydrolases"/>
    <property type="match status" value="1"/>
</dbReference>
<keyword evidence="2" id="KW-0597">Phosphoprotein</keyword>
<dbReference type="InterPro" id="IPR020802">
    <property type="entry name" value="TesA-like"/>
</dbReference>
<evidence type="ECO:0000256" key="2">
    <source>
        <dbReference type="ARBA" id="ARBA00022553"/>
    </source>
</evidence>
<proteinExistence type="predicted"/>
<gene>
    <name evidence="5" type="ORF">ARMGADRAFT_1090387</name>
</gene>
<dbReference type="GO" id="GO:0016787">
    <property type="term" value="F:hydrolase activity"/>
    <property type="evidence" value="ECO:0007669"/>
    <property type="project" value="UniProtKB-KW"/>
</dbReference>
<keyword evidence="5" id="KW-0378">Hydrolase</keyword>
<keyword evidence="3" id="KW-0808">Transferase</keyword>
<evidence type="ECO:0000256" key="3">
    <source>
        <dbReference type="ARBA" id="ARBA00022679"/>
    </source>
</evidence>
<accession>A0A2H3CGV6</accession>
<keyword evidence="1" id="KW-0596">Phosphopantetheine</keyword>
<feature type="domain" description="Thioesterase TesA-like" evidence="4">
    <location>
        <begin position="9"/>
        <end position="208"/>
    </location>
</feature>
<dbReference type="GO" id="GO:0016740">
    <property type="term" value="F:transferase activity"/>
    <property type="evidence" value="ECO:0007669"/>
    <property type="project" value="UniProtKB-KW"/>
</dbReference>
<dbReference type="SMART" id="SM00824">
    <property type="entry name" value="PKS_TE"/>
    <property type="match status" value="1"/>
</dbReference>
<dbReference type="AlphaFoldDB" id="A0A2H3CGV6"/>
<dbReference type="Proteomes" id="UP000217790">
    <property type="component" value="Unassembled WGS sequence"/>
</dbReference>
<dbReference type="Gene3D" id="3.40.50.1820">
    <property type="entry name" value="alpha/beta hydrolase"/>
    <property type="match status" value="1"/>
</dbReference>
<protein>
    <submittedName>
        <fullName evidence="5">Alpha/beta-hydrolase</fullName>
    </submittedName>
</protein>